<reference evidence="3 4" key="1">
    <citation type="journal article" date="2013" name="Genome Announc.">
        <title>Draft Genome Sequence of Arthrobacter crystallopoietes Strain BAB-32, Revealing Genes for Bioremediation.</title>
        <authorList>
            <person name="Joshi M.N."/>
            <person name="Pandit A.S."/>
            <person name="Sharma A."/>
            <person name="Pandya R.V."/>
            <person name="Desai S.M."/>
            <person name="Saxena A.K."/>
            <person name="Bagatharia S.B."/>
        </authorList>
    </citation>
    <scope>NUCLEOTIDE SEQUENCE [LARGE SCALE GENOMIC DNA]</scope>
    <source>
        <strain evidence="3 4">BAB-32</strain>
    </source>
</reference>
<dbReference type="OrthoDB" id="5189092at2"/>
<keyword evidence="4" id="KW-1185">Reference proteome</keyword>
<sequence>MAGNGTGAARGGASKPVPPNRRKPSPAVYRRRRLAVLLLALVLVGLLVFAVLWIASLFGPGQQPVAEEPAELPVASSSPSLSPQPLASSASCDESDITVSAATDAPAYVAGENPTLILEVENTGKSDCEVDVGTEAMEFVVTSGDDRIFSSKDCAVDTSELMRTIEAGGSERAQFTWERQRSAPGCTAVNANPQPGTYVLVTKLGQHTSKKVIFELQ</sequence>
<feature type="region of interest" description="Disordered" evidence="1">
    <location>
        <begin position="69"/>
        <end position="93"/>
    </location>
</feature>
<evidence type="ECO:0000313" key="3">
    <source>
        <dbReference type="EMBL" id="EMY33247.1"/>
    </source>
</evidence>
<organism evidence="3 4">
    <name type="scientific">Arthrobacter crystallopoietes BAB-32</name>
    <dbReference type="NCBI Taxonomy" id="1246476"/>
    <lineage>
        <taxon>Bacteria</taxon>
        <taxon>Bacillati</taxon>
        <taxon>Actinomycetota</taxon>
        <taxon>Actinomycetes</taxon>
        <taxon>Micrococcales</taxon>
        <taxon>Micrococcaceae</taxon>
        <taxon>Crystallibacter</taxon>
    </lineage>
</organism>
<feature type="transmembrane region" description="Helical" evidence="2">
    <location>
        <begin position="34"/>
        <end position="55"/>
    </location>
</feature>
<gene>
    <name evidence="3" type="ORF">D477_015988</name>
</gene>
<feature type="region of interest" description="Disordered" evidence="1">
    <location>
        <begin position="1"/>
        <end position="25"/>
    </location>
</feature>
<accession>N1UZK6</accession>
<evidence type="ECO:0000256" key="2">
    <source>
        <dbReference type="SAM" id="Phobius"/>
    </source>
</evidence>
<comment type="caution">
    <text evidence="3">The sequence shown here is derived from an EMBL/GenBank/DDBJ whole genome shotgun (WGS) entry which is preliminary data.</text>
</comment>
<feature type="compositionally biased region" description="Gly residues" evidence="1">
    <location>
        <begin position="1"/>
        <end position="10"/>
    </location>
</feature>
<dbReference type="RefSeq" id="WP_005271410.1">
    <property type="nucleotide sequence ID" value="NZ_ANPE02000191.1"/>
</dbReference>
<evidence type="ECO:0008006" key="5">
    <source>
        <dbReference type="Google" id="ProtNLM"/>
    </source>
</evidence>
<dbReference type="AlphaFoldDB" id="N1UZK6"/>
<keyword evidence="2" id="KW-1133">Transmembrane helix</keyword>
<keyword evidence="2" id="KW-0812">Transmembrane</keyword>
<protein>
    <recommendedName>
        <fullName evidence="5">DUF4232 domain-containing protein</fullName>
    </recommendedName>
</protein>
<proteinExistence type="predicted"/>
<evidence type="ECO:0000256" key="1">
    <source>
        <dbReference type="SAM" id="MobiDB-lite"/>
    </source>
</evidence>
<feature type="compositionally biased region" description="Low complexity" evidence="1">
    <location>
        <begin position="69"/>
        <end position="91"/>
    </location>
</feature>
<dbReference type="Proteomes" id="UP000010729">
    <property type="component" value="Unassembled WGS sequence"/>
</dbReference>
<evidence type="ECO:0000313" key="4">
    <source>
        <dbReference type="Proteomes" id="UP000010729"/>
    </source>
</evidence>
<name>N1UZK6_9MICC</name>
<keyword evidence="2" id="KW-0472">Membrane</keyword>
<dbReference type="EMBL" id="ANPE02000191">
    <property type="protein sequence ID" value="EMY33247.1"/>
    <property type="molecule type" value="Genomic_DNA"/>
</dbReference>